<comment type="caution">
    <text evidence="2">The sequence shown here is derived from an EMBL/GenBank/DDBJ whole genome shotgun (WGS) entry which is preliminary data.</text>
</comment>
<dbReference type="RefSeq" id="WP_172697955.1">
    <property type="nucleotide sequence ID" value="NZ_WKPR01000022.1"/>
</dbReference>
<dbReference type="EMBL" id="WKPR01000022">
    <property type="protein sequence ID" value="MSB21426.1"/>
    <property type="molecule type" value="Genomic_DNA"/>
</dbReference>
<reference evidence="2 3" key="1">
    <citation type="journal article" date="2019" name="Nat. Med.">
        <title>A library of human gut bacterial isolates paired with longitudinal multiomics data enables mechanistic microbiome research.</title>
        <authorList>
            <person name="Poyet M."/>
            <person name="Groussin M."/>
            <person name="Gibbons S.M."/>
            <person name="Avila-Pacheco J."/>
            <person name="Jiang X."/>
            <person name="Kearney S.M."/>
            <person name="Perrotta A.R."/>
            <person name="Berdy B."/>
            <person name="Zhao S."/>
            <person name="Lieberman T.D."/>
            <person name="Swanson P.K."/>
            <person name="Smith M."/>
            <person name="Roesemann S."/>
            <person name="Alexander J.E."/>
            <person name="Rich S.A."/>
            <person name="Livny J."/>
            <person name="Vlamakis H."/>
            <person name="Clish C."/>
            <person name="Bullock K."/>
            <person name="Deik A."/>
            <person name="Scott J."/>
            <person name="Pierce K.A."/>
            <person name="Xavier R.J."/>
            <person name="Alm E.J."/>
        </authorList>
    </citation>
    <scope>NUCLEOTIDE SEQUENCE [LARGE SCALE GENOMIC DNA]</scope>
    <source>
        <strain evidence="2 3">BIOML-A2</strain>
    </source>
</reference>
<protein>
    <submittedName>
        <fullName evidence="2">Uncharacterized protein</fullName>
    </submittedName>
</protein>
<name>A0A6I2R8C9_FLAPL</name>
<organism evidence="2 3">
    <name type="scientific">Flavonifractor plautii</name>
    <name type="common">Fusobacterium plautii</name>
    <dbReference type="NCBI Taxonomy" id="292800"/>
    <lineage>
        <taxon>Bacteria</taxon>
        <taxon>Bacillati</taxon>
        <taxon>Bacillota</taxon>
        <taxon>Clostridia</taxon>
        <taxon>Eubacteriales</taxon>
        <taxon>Oscillospiraceae</taxon>
        <taxon>Flavonifractor</taxon>
    </lineage>
</organism>
<feature type="region of interest" description="Disordered" evidence="1">
    <location>
        <begin position="1"/>
        <end position="38"/>
    </location>
</feature>
<sequence>MANAENLKKGKATQFKSGKDAVENGRKAGVASGASRRRKRAMRQAAAMLLNTQIPMNERGPFMGTVKTLLKTFGYTPDDATYQDALLAGIMLEAMKGDVRAAEFIRDTAGESPALDIRKAELKMRQEELKFKQEQSSGAAAPGAVNNLLEAIMQTGEIDTDDLPEIE</sequence>
<accession>A0A6I2R8C9</accession>
<dbReference type="Proteomes" id="UP000434475">
    <property type="component" value="Unassembled WGS sequence"/>
</dbReference>
<dbReference type="AlphaFoldDB" id="A0A6I2R8C9"/>
<evidence type="ECO:0000256" key="1">
    <source>
        <dbReference type="SAM" id="MobiDB-lite"/>
    </source>
</evidence>
<gene>
    <name evidence="2" type="ORF">GKE97_18180</name>
</gene>
<feature type="compositionally biased region" description="Basic and acidic residues" evidence="1">
    <location>
        <begin position="17"/>
        <end position="26"/>
    </location>
</feature>
<evidence type="ECO:0000313" key="3">
    <source>
        <dbReference type="Proteomes" id="UP000434475"/>
    </source>
</evidence>
<evidence type="ECO:0000313" key="2">
    <source>
        <dbReference type="EMBL" id="MSB21426.1"/>
    </source>
</evidence>
<proteinExistence type="predicted"/>